<proteinExistence type="inferred from homology"/>
<dbReference type="Proteomes" id="UP000033607">
    <property type="component" value="Unassembled WGS sequence"/>
</dbReference>
<dbReference type="PANTHER" id="PTHR30097">
    <property type="entry name" value="CATION EFFLUX SYSTEM PROTEIN CUSB"/>
    <property type="match status" value="1"/>
</dbReference>
<evidence type="ECO:0000256" key="1">
    <source>
        <dbReference type="ARBA" id="ARBA00009477"/>
    </source>
</evidence>
<dbReference type="CDD" id="cd06850">
    <property type="entry name" value="biotinyl_domain"/>
    <property type="match status" value="1"/>
</dbReference>
<feature type="coiled-coil region" evidence="3">
    <location>
        <begin position="130"/>
        <end position="337"/>
    </location>
</feature>
<evidence type="ECO:0000259" key="5">
    <source>
        <dbReference type="Pfam" id="PF25954"/>
    </source>
</evidence>
<dbReference type="Pfam" id="PF25975">
    <property type="entry name" value="CzcB_C"/>
    <property type="match status" value="1"/>
</dbReference>
<evidence type="ECO:0000256" key="4">
    <source>
        <dbReference type="SAM" id="Phobius"/>
    </source>
</evidence>
<dbReference type="PANTHER" id="PTHR30097:SF4">
    <property type="entry name" value="SLR6042 PROTEIN"/>
    <property type="match status" value="1"/>
</dbReference>
<feature type="domain" description="CzcB-like C-terminal circularly permuted SH3-like" evidence="6">
    <location>
        <begin position="475"/>
        <end position="531"/>
    </location>
</feature>
<evidence type="ECO:0000256" key="2">
    <source>
        <dbReference type="ARBA" id="ARBA00022448"/>
    </source>
</evidence>
<dbReference type="Gene3D" id="2.40.420.20">
    <property type="match status" value="1"/>
</dbReference>
<dbReference type="GO" id="GO:0030313">
    <property type="term" value="C:cell envelope"/>
    <property type="evidence" value="ECO:0007669"/>
    <property type="project" value="TreeGrafter"/>
</dbReference>
<dbReference type="InterPro" id="IPR006143">
    <property type="entry name" value="RND_pump_MFP"/>
</dbReference>
<keyword evidence="4" id="KW-0472">Membrane</keyword>
<accession>A0A0F5Y8L7</accession>
<dbReference type="Gene3D" id="1.10.287.470">
    <property type="entry name" value="Helix hairpin bin"/>
    <property type="match status" value="2"/>
</dbReference>
<dbReference type="SUPFAM" id="SSF51230">
    <property type="entry name" value="Single hybrid motif"/>
    <property type="match status" value="1"/>
</dbReference>
<keyword evidence="3" id="KW-0175">Coiled coil</keyword>
<feature type="transmembrane region" description="Helical" evidence="4">
    <location>
        <begin position="572"/>
        <end position="592"/>
    </location>
</feature>
<evidence type="ECO:0000259" key="6">
    <source>
        <dbReference type="Pfam" id="PF25975"/>
    </source>
</evidence>
<evidence type="ECO:0000313" key="8">
    <source>
        <dbReference type="Proteomes" id="UP000033607"/>
    </source>
</evidence>
<reference evidence="7 8" key="1">
    <citation type="submission" date="2015-06" db="EMBL/GenBank/DDBJ databases">
        <title>Draft genome assembly of filamentous brackish cyanobacterium Limnoraphis robusta strain CS-951.</title>
        <authorList>
            <person name="Willis A."/>
            <person name="Parks M."/>
            <person name="Burford M.A."/>
        </authorList>
    </citation>
    <scope>NUCLEOTIDE SEQUENCE [LARGE SCALE GENOMIC DNA]</scope>
    <source>
        <strain evidence="7 8">CS-951</strain>
    </source>
</reference>
<dbReference type="GO" id="GO:0022857">
    <property type="term" value="F:transmembrane transporter activity"/>
    <property type="evidence" value="ECO:0007669"/>
    <property type="project" value="InterPro"/>
</dbReference>
<dbReference type="Gene3D" id="2.40.50.100">
    <property type="match status" value="1"/>
</dbReference>
<protein>
    <submittedName>
        <fullName evidence="7">RND transporter</fullName>
    </submittedName>
</protein>
<evidence type="ECO:0000256" key="3">
    <source>
        <dbReference type="SAM" id="Coils"/>
    </source>
</evidence>
<sequence length="617" mass="67750">MNQPFYLLSFLKSSGVLLSLIFLMSPIPVFAHAGHGDEFHSESEATTPSGITVDAQTLQRLGIRIEPVTRDFMNIGIKTTGQIETLPRKTVEITSPLAGKVIELLVEPGDTVSQGQVVAVLSSPELVSLRVEAQQNQGEAEAHLKQAEANLELAQQNYQRQKNIAAAEIEQANEQLKAAQLRYERDKAIVERGAVVGVTRENYQRQIEIAKAEIEQAETTLEVALENYQRDEELTNAGALPRRNFLESKERLANAKTDLARAQSRRDVLSADTEVKQAEIDLPVRDLRESETLLAEAEAQLIRANQKREVLEAEAELKRAAAELEAAKSNLNLSKTTYETRLQQLGTGGNTEGKVIITAPISGVVSHREITLGQSVDDAGLPLMKIQDNSQVWATANLYEKDIAQVRLGQNVRLKVASLPDQVFQGRVAQISPFVEGETRVISVRAELENKDNLLKPGMFAELELMTEKTANSVISIPENAIVEANGKALVYVQNGQDFTPVEVTVGQQFANQVEITQGLFEGDKIVTEGSIQLYAQSLRGGTKTAEKQEDETHSSTPVKPQLMGIEMPQTVPGWLVFPAFGLIASTAFWLGRRSQNSSEKQTEVSGEVIDSLVNLD</sequence>
<dbReference type="InterPro" id="IPR011053">
    <property type="entry name" value="Single_hybrid_motif"/>
</dbReference>
<comment type="caution">
    <text evidence="7">The sequence shown here is derived from an EMBL/GenBank/DDBJ whole genome shotgun (WGS) entry which is preliminary data.</text>
</comment>
<dbReference type="RefSeq" id="WP_046281747.1">
    <property type="nucleotide sequence ID" value="NZ_LATL02000307.1"/>
</dbReference>
<feature type="domain" description="CusB-like beta-barrel" evidence="5">
    <location>
        <begin position="391"/>
        <end position="468"/>
    </location>
</feature>
<evidence type="ECO:0000313" key="7">
    <source>
        <dbReference type="EMBL" id="KKD35093.1"/>
    </source>
</evidence>
<organism evidence="7 8">
    <name type="scientific">Limnoraphis robusta CS-951</name>
    <dbReference type="NCBI Taxonomy" id="1637645"/>
    <lineage>
        <taxon>Bacteria</taxon>
        <taxon>Bacillati</taxon>
        <taxon>Cyanobacteriota</taxon>
        <taxon>Cyanophyceae</taxon>
        <taxon>Oscillatoriophycideae</taxon>
        <taxon>Oscillatoriales</taxon>
        <taxon>Sirenicapillariaceae</taxon>
        <taxon>Limnoraphis</taxon>
    </lineage>
</organism>
<dbReference type="EMBL" id="LATL02000307">
    <property type="protein sequence ID" value="KKD35093.1"/>
    <property type="molecule type" value="Genomic_DNA"/>
</dbReference>
<dbReference type="Pfam" id="PF25954">
    <property type="entry name" value="Beta-barrel_RND_2"/>
    <property type="match status" value="1"/>
</dbReference>
<dbReference type="GO" id="GO:0015679">
    <property type="term" value="P:plasma membrane copper ion transport"/>
    <property type="evidence" value="ECO:0007669"/>
    <property type="project" value="TreeGrafter"/>
</dbReference>
<comment type="similarity">
    <text evidence="1">Belongs to the membrane fusion protein (MFP) (TC 8.A.1) family.</text>
</comment>
<dbReference type="PATRIC" id="fig|1637645.4.peg.6039"/>
<dbReference type="InterPro" id="IPR051909">
    <property type="entry name" value="MFP_Cation_Efflux"/>
</dbReference>
<dbReference type="AlphaFoldDB" id="A0A0F5Y8L7"/>
<dbReference type="GO" id="GO:0016020">
    <property type="term" value="C:membrane"/>
    <property type="evidence" value="ECO:0007669"/>
    <property type="project" value="InterPro"/>
</dbReference>
<dbReference type="FunFam" id="2.40.30.170:FF:000010">
    <property type="entry name" value="Efflux RND transporter periplasmic adaptor subunit"/>
    <property type="match status" value="1"/>
</dbReference>
<dbReference type="NCBIfam" id="TIGR01730">
    <property type="entry name" value="RND_mfp"/>
    <property type="match status" value="1"/>
</dbReference>
<dbReference type="InterPro" id="IPR058649">
    <property type="entry name" value="CzcB_C"/>
</dbReference>
<gene>
    <name evidence="7" type="ORF">WN50_27200</name>
</gene>
<keyword evidence="4" id="KW-0812">Transmembrane</keyword>
<dbReference type="GO" id="GO:0060003">
    <property type="term" value="P:copper ion export"/>
    <property type="evidence" value="ECO:0007669"/>
    <property type="project" value="TreeGrafter"/>
</dbReference>
<keyword evidence="4" id="KW-1133">Transmembrane helix</keyword>
<keyword evidence="2" id="KW-0813">Transport</keyword>
<dbReference type="Gene3D" id="2.40.30.170">
    <property type="match status" value="1"/>
</dbReference>
<name>A0A0F5Y8L7_9CYAN</name>
<dbReference type="SUPFAM" id="SSF111369">
    <property type="entry name" value="HlyD-like secretion proteins"/>
    <property type="match status" value="1"/>
</dbReference>
<dbReference type="InterPro" id="IPR058792">
    <property type="entry name" value="Beta-barrel_RND_2"/>
</dbReference>